<protein>
    <recommendedName>
        <fullName evidence="2">Shikimate kinase</fullName>
    </recommendedName>
</protein>
<sequence length="182" mass="19995">MKLVFVHGPVASGKLTIAKELGRMTGYAVFHNHLVVDTVAAVFPFGTEQFVRLREKMWLDMIREAAMAKRSLIFTFAPEPTVVQGFDRRVVESVRAAGGSTHFVQLTVPTAVQEERLTAPSRAAFGKLQSVDLLRELRTQFEASERAMPKGEVVIDTSAHSPAEAARAIVETLGLPLLPTPR</sequence>
<dbReference type="InterPro" id="IPR027417">
    <property type="entry name" value="P-loop_NTPase"/>
</dbReference>
<dbReference type="AlphaFoldDB" id="E1T614"/>
<evidence type="ECO:0000313" key="1">
    <source>
        <dbReference type="EMBL" id="ADN57384.1"/>
    </source>
</evidence>
<name>E1T614_BURSG</name>
<dbReference type="STRING" id="640512.BC1003_1413"/>
<dbReference type="HOGENOM" id="CLU_092496_1_0_4"/>
<reference evidence="1" key="1">
    <citation type="submission" date="2010-09" db="EMBL/GenBank/DDBJ databases">
        <title>Complete sequence of chromosome1 of Burkholderia sp. CCGE1003.</title>
        <authorList>
            <consortium name="US DOE Joint Genome Institute"/>
            <person name="Lucas S."/>
            <person name="Copeland A."/>
            <person name="Lapidus A."/>
            <person name="Cheng J.-F."/>
            <person name="Bruce D."/>
            <person name="Goodwin L."/>
            <person name="Pitluck S."/>
            <person name="Daligault H."/>
            <person name="Davenport K."/>
            <person name="Detter J.C."/>
            <person name="Han C."/>
            <person name="Tapia R."/>
            <person name="Land M."/>
            <person name="Hauser L."/>
            <person name="Jeffries C."/>
            <person name="Kyrpides N."/>
            <person name="Ivanova N."/>
            <person name="Ovchinnikova G."/>
            <person name="Martinez-Romero E."/>
            <person name="Rogel M.A."/>
            <person name="Auchtung J."/>
            <person name="Tiedje J.M."/>
            <person name="Woyke T."/>
        </authorList>
    </citation>
    <scope>NUCLEOTIDE SEQUENCE</scope>
    <source>
        <strain evidence="1">CCGE1003</strain>
    </source>
</reference>
<dbReference type="EMBL" id="CP002217">
    <property type="protein sequence ID" value="ADN57384.1"/>
    <property type="molecule type" value="Genomic_DNA"/>
</dbReference>
<dbReference type="KEGG" id="bgf:BC1003_1413"/>
<organism evidence="1">
    <name type="scientific">Burkholderia sp. (strain CCGE1003)</name>
    <dbReference type="NCBI Taxonomy" id="640512"/>
    <lineage>
        <taxon>Bacteria</taxon>
        <taxon>Pseudomonadati</taxon>
        <taxon>Pseudomonadota</taxon>
        <taxon>Betaproteobacteria</taxon>
        <taxon>Burkholderiales</taxon>
        <taxon>Burkholderiaceae</taxon>
        <taxon>Burkholderia</taxon>
    </lineage>
</organism>
<evidence type="ECO:0008006" key="2">
    <source>
        <dbReference type="Google" id="ProtNLM"/>
    </source>
</evidence>
<dbReference type="Gene3D" id="3.40.50.300">
    <property type="entry name" value="P-loop containing nucleotide triphosphate hydrolases"/>
    <property type="match status" value="1"/>
</dbReference>
<proteinExistence type="predicted"/>
<dbReference type="OrthoDB" id="193997at2"/>
<dbReference type="eggNOG" id="COG0703">
    <property type="taxonomic scope" value="Bacteria"/>
</dbReference>
<accession>E1T614</accession>
<gene>
    <name evidence="1" type="ordered locus">BC1003_1413</name>
</gene>
<dbReference type="SUPFAM" id="SSF52540">
    <property type="entry name" value="P-loop containing nucleoside triphosphate hydrolases"/>
    <property type="match status" value="1"/>
</dbReference>